<comment type="caution">
    <text evidence="15">The sequence shown here is derived from an EMBL/GenBank/DDBJ whole genome shotgun (WGS) entry which is preliminary data.</text>
</comment>
<feature type="domain" description="Helicase C-terminal" evidence="14">
    <location>
        <begin position="255"/>
        <end position="432"/>
    </location>
</feature>
<dbReference type="Pfam" id="PF00271">
    <property type="entry name" value="Helicase_C"/>
    <property type="match status" value="1"/>
</dbReference>
<dbReference type="InterPro" id="IPR014001">
    <property type="entry name" value="Helicase_ATP-bd"/>
</dbReference>
<dbReference type="PROSITE" id="PS51194">
    <property type="entry name" value="HELICASE_CTER"/>
    <property type="match status" value="1"/>
</dbReference>
<evidence type="ECO:0000256" key="10">
    <source>
        <dbReference type="ARBA" id="ARBA00023004"/>
    </source>
</evidence>
<gene>
    <name evidence="15" type="ORF">BGZ99_004887</name>
</gene>
<reference evidence="15" key="1">
    <citation type="journal article" date="2020" name="Fungal Divers.">
        <title>Resolving the Mortierellaceae phylogeny through synthesis of multi-gene phylogenetics and phylogenomics.</title>
        <authorList>
            <person name="Vandepol N."/>
            <person name="Liber J."/>
            <person name="Desiro A."/>
            <person name="Na H."/>
            <person name="Kennedy M."/>
            <person name="Barry K."/>
            <person name="Grigoriev I.V."/>
            <person name="Miller A.N."/>
            <person name="O'Donnell K."/>
            <person name="Stajich J.E."/>
            <person name="Bonito G."/>
        </authorList>
    </citation>
    <scope>NUCLEOTIDE SEQUENCE</scope>
    <source>
        <strain evidence="15">REB-010B</strain>
    </source>
</reference>
<dbReference type="PANTHER" id="PTHR18934">
    <property type="entry name" value="ATP-DEPENDENT RNA HELICASE"/>
    <property type="match status" value="1"/>
</dbReference>
<keyword evidence="9" id="KW-0067">ATP-binding</keyword>
<evidence type="ECO:0000256" key="3">
    <source>
        <dbReference type="ARBA" id="ARBA00008792"/>
    </source>
</evidence>
<dbReference type="InterPro" id="IPR001650">
    <property type="entry name" value="Helicase_C-like"/>
</dbReference>
<dbReference type="GO" id="GO:0016226">
    <property type="term" value="P:iron-sulfur cluster assembly"/>
    <property type="evidence" value="ECO:0007669"/>
    <property type="project" value="InterPro"/>
</dbReference>
<keyword evidence="16" id="KW-1185">Reference proteome</keyword>
<dbReference type="SMART" id="SM00847">
    <property type="entry name" value="HA2"/>
    <property type="match status" value="1"/>
</dbReference>
<dbReference type="SMART" id="SM00490">
    <property type="entry name" value="HELICc"/>
    <property type="match status" value="1"/>
</dbReference>
<organism evidence="15 16">
    <name type="scientific">Dissophora globulifera</name>
    <dbReference type="NCBI Taxonomy" id="979702"/>
    <lineage>
        <taxon>Eukaryota</taxon>
        <taxon>Fungi</taxon>
        <taxon>Fungi incertae sedis</taxon>
        <taxon>Mucoromycota</taxon>
        <taxon>Mortierellomycotina</taxon>
        <taxon>Mortierellomycetes</taxon>
        <taxon>Mortierellales</taxon>
        <taxon>Mortierellaceae</taxon>
        <taxon>Dissophora</taxon>
    </lineage>
</organism>
<keyword evidence="10" id="KW-0408">Iron</keyword>
<dbReference type="Pfam" id="PF00270">
    <property type="entry name" value="DEAD"/>
    <property type="match status" value="1"/>
</dbReference>
<comment type="similarity">
    <text evidence="2">Belongs to the HesB/IscA family.</text>
</comment>
<dbReference type="InterPro" id="IPR011709">
    <property type="entry name" value="DEAD-box_helicase_OB_fold"/>
</dbReference>
<keyword evidence="8" id="KW-0347">Helicase</keyword>
<dbReference type="Pfam" id="PF01521">
    <property type="entry name" value="Fe-S_biosyn"/>
    <property type="match status" value="1"/>
</dbReference>
<dbReference type="GO" id="GO:0051536">
    <property type="term" value="F:iron-sulfur cluster binding"/>
    <property type="evidence" value="ECO:0007669"/>
    <property type="project" value="InterPro"/>
</dbReference>
<evidence type="ECO:0000256" key="9">
    <source>
        <dbReference type="ARBA" id="ARBA00022840"/>
    </source>
</evidence>
<dbReference type="Gene3D" id="2.60.300.12">
    <property type="entry name" value="HesB-like domain"/>
    <property type="match status" value="1"/>
</dbReference>
<dbReference type="Proteomes" id="UP000738325">
    <property type="component" value="Unassembled WGS sequence"/>
</dbReference>
<dbReference type="PANTHER" id="PTHR18934:SF136">
    <property type="entry name" value="ATP-DEPENDENT RNA HELICASE DHX35-RELATED"/>
    <property type="match status" value="1"/>
</dbReference>
<evidence type="ECO:0000256" key="5">
    <source>
        <dbReference type="ARBA" id="ARBA00022723"/>
    </source>
</evidence>
<evidence type="ECO:0000256" key="12">
    <source>
        <dbReference type="ARBA" id="ARBA00047984"/>
    </source>
</evidence>
<dbReference type="EC" id="3.6.4.13" evidence="4"/>
<dbReference type="AlphaFoldDB" id="A0A9P6RGI3"/>
<name>A0A9P6RGI3_9FUNG</name>
<dbReference type="SUPFAM" id="SSF52540">
    <property type="entry name" value="P-loop containing nucleoside triphosphate hydrolases"/>
    <property type="match status" value="1"/>
</dbReference>
<evidence type="ECO:0000256" key="1">
    <source>
        <dbReference type="ARBA" id="ARBA00004173"/>
    </source>
</evidence>
<evidence type="ECO:0000256" key="4">
    <source>
        <dbReference type="ARBA" id="ARBA00012552"/>
    </source>
</evidence>
<dbReference type="FunFam" id="3.40.50.300:FF:000578">
    <property type="entry name" value="probable ATP-dependent RNA helicase DHX35"/>
    <property type="match status" value="1"/>
</dbReference>
<dbReference type="GO" id="GO:0016787">
    <property type="term" value="F:hydrolase activity"/>
    <property type="evidence" value="ECO:0007669"/>
    <property type="project" value="UniProtKB-KW"/>
</dbReference>
<evidence type="ECO:0000256" key="8">
    <source>
        <dbReference type="ARBA" id="ARBA00022806"/>
    </source>
</evidence>
<dbReference type="GO" id="GO:0003724">
    <property type="term" value="F:RNA helicase activity"/>
    <property type="evidence" value="ECO:0007669"/>
    <property type="project" value="UniProtKB-EC"/>
</dbReference>
<dbReference type="Pfam" id="PF04408">
    <property type="entry name" value="WHD_HA2"/>
    <property type="match status" value="1"/>
</dbReference>
<dbReference type="InterPro" id="IPR002464">
    <property type="entry name" value="DNA/RNA_helicase_DEAH_CS"/>
</dbReference>
<dbReference type="GO" id="GO:0120510">
    <property type="term" value="C:mitochondrial [4Fe-4S] assembly complex"/>
    <property type="evidence" value="ECO:0007669"/>
    <property type="project" value="UniProtKB-ARBA"/>
</dbReference>
<dbReference type="CDD" id="cd18791">
    <property type="entry name" value="SF2_C_RHA"/>
    <property type="match status" value="1"/>
</dbReference>
<evidence type="ECO:0000259" key="14">
    <source>
        <dbReference type="PROSITE" id="PS51194"/>
    </source>
</evidence>
<evidence type="ECO:0000256" key="2">
    <source>
        <dbReference type="ARBA" id="ARBA00006718"/>
    </source>
</evidence>
<evidence type="ECO:0000259" key="13">
    <source>
        <dbReference type="PROSITE" id="PS51192"/>
    </source>
</evidence>
<dbReference type="PROSITE" id="PS00690">
    <property type="entry name" value="DEAH_ATP_HELICASE"/>
    <property type="match status" value="1"/>
</dbReference>
<comment type="subcellular location">
    <subcellularLocation>
        <location evidence="1">Mitochondrion</location>
    </subcellularLocation>
</comment>
<feature type="domain" description="Helicase ATP-binding" evidence="13">
    <location>
        <begin position="57"/>
        <end position="213"/>
    </location>
</feature>
<dbReference type="PROSITE" id="PS51192">
    <property type="entry name" value="HELICASE_ATP_BIND_1"/>
    <property type="match status" value="1"/>
</dbReference>
<keyword evidence="7" id="KW-0378">Hydrolase</keyword>
<dbReference type="OrthoDB" id="10253254at2759"/>
<dbReference type="Gene3D" id="1.20.120.1080">
    <property type="match status" value="1"/>
</dbReference>
<dbReference type="InterPro" id="IPR016092">
    <property type="entry name" value="ATAP"/>
</dbReference>
<dbReference type="InterPro" id="IPR007502">
    <property type="entry name" value="Helicase-assoc_dom"/>
</dbReference>
<dbReference type="Gene3D" id="3.40.50.300">
    <property type="entry name" value="P-loop containing nucleotide triphosphate hydrolases"/>
    <property type="match status" value="2"/>
</dbReference>
<dbReference type="SMART" id="SM00487">
    <property type="entry name" value="DEXDc"/>
    <property type="match status" value="1"/>
</dbReference>
<dbReference type="EMBL" id="JAAAIP010000308">
    <property type="protein sequence ID" value="KAG0319811.1"/>
    <property type="molecule type" value="Genomic_DNA"/>
</dbReference>
<dbReference type="GO" id="GO:0003723">
    <property type="term" value="F:RNA binding"/>
    <property type="evidence" value="ECO:0007669"/>
    <property type="project" value="TreeGrafter"/>
</dbReference>
<sequence>MSFWKPGTVGPGSVVDRDAGQDGETAIITYSDAQHSSLPLSEQRKRLPIYGHRREMLYMLEKYQVLILVGQTGSGKTTQIPQYLHEAGWTAGGRVVACTQPRRVAATTVAQRVADEMHVKLGMEVGYTIRFEDCTDPAGSTRIKYMTDGMLFREALTDPLLSKYSAIMVDEAHERSLHTDILLGVLKKILKKRPDLRLIVSSATLDAEAFAAFYCLDSTSADSFENAAILSVQGRMFPVDVHFLSEPVSDYLEATIQTVFDIHTKEPTGDILVFLTGREEIDHVVSEIRERATTLPSNKYADVLALPIHAGLTMTDQALVFEATGHGVRKVVVATNIAEASITIPGIRYVVDSGFVKIRAFNPETGMEVLTTTSISRSSAEQRAGRAGRIQEGKAYRLYTESSFLNDMQQASVPEIQRSNLTGLVLQLKALGIENVLRFDFMTSPPAEMMSKALELLYSLKALDGYGRLSIPLGMQLADFPLDPLLGKVLLESQTMGCSQEILTIAAMISVQNVFINAASAASEEQHRKFGVQEGDHITLLNVYDAFVHDGKKSGRWCANHLINFKTVSRALAIRSHLERHLVRVLSLEGPGELKSCLPGPGDRNRGSLERASAVIRKCLVSGYFCNAAMIAPDGTHWISAREAPASKKSSGLYMPTKLWMHPTSILFKLAPKWVIFHEVLETGGKAYMREVTVVEPQCRSCAAPAAALRTLQHSSGARQYSGGSLRASLLNPHAAVQSSGQRLRFNSTIASPVAAADAAALNAISLKVHNPQLDENGKKLTLDITDNAVKQLKHVAARDDNPLQALRITVDSGGCHGYQYLMGLTDTVNDDDVVFEKDGARVIVDTITLPMISGSRIDFIEELIGSAFKVLANPNAAHSCGCDTSFEIKI</sequence>
<keyword evidence="5" id="KW-0479">Metal-binding</keyword>
<dbReference type="SUPFAM" id="SSF89360">
    <property type="entry name" value="HesB-like domain"/>
    <property type="match status" value="1"/>
</dbReference>
<keyword evidence="6" id="KW-0547">Nucleotide-binding</keyword>
<dbReference type="FunFam" id="2.60.300.12:FF:000006">
    <property type="entry name" value="Iron-sulfur cluster assembly 2 mitochondrial"/>
    <property type="match status" value="1"/>
</dbReference>
<dbReference type="Pfam" id="PF21010">
    <property type="entry name" value="HA2_C"/>
    <property type="match status" value="1"/>
</dbReference>
<accession>A0A9P6RGI3</accession>
<evidence type="ECO:0000256" key="6">
    <source>
        <dbReference type="ARBA" id="ARBA00022741"/>
    </source>
</evidence>
<dbReference type="FunFam" id="3.40.50.300:FF:000145">
    <property type="entry name" value="probable ATP-dependent RNA helicase DHX40"/>
    <property type="match status" value="1"/>
</dbReference>
<evidence type="ECO:0000313" key="15">
    <source>
        <dbReference type="EMBL" id="KAG0319811.1"/>
    </source>
</evidence>
<comment type="catalytic activity">
    <reaction evidence="12">
        <text>ATP + H2O = ADP + phosphate + H(+)</text>
        <dbReference type="Rhea" id="RHEA:13065"/>
        <dbReference type="ChEBI" id="CHEBI:15377"/>
        <dbReference type="ChEBI" id="CHEBI:15378"/>
        <dbReference type="ChEBI" id="CHEBI:30616"/>
        <dbReference type="ChEBI" id="CHEBI:43474"/>
        <dbReference type="ChEBI" id="CHEBI:456216"/>
        <dbReference type="EC" id="3.6.4.13"/>
    </reaction>
</comment>
<dbReference type="Pfam" id="PF07717">
    <property type="entry name" value="OB_NTP_bind"/>
    <property type="match status" value="1"/>
</dbReference>
<dbReference type="InterPro" id="IPR000361">
    <property type="entry name" value="ATAP_core_dom"/>
</dbReference>
<comment type="similarity">
    <text evidence="3">Belongs to the DEAD box helicase family. DEAH subfamily.</text>
</comment>
<dbReference type="InterPro" id="IPR048333">
    <property type="entry name" value="HA2_WH"/>
</dbReference>
<dbReference type="InterPro" id="IPR035903">
    <property type="entry name" value="HesB-like_dom_sf"/>
</dbReference>
<dbReference type="InterPro" id="IPR011545">
    <property type="entry name" value="DEAD/DEAH_box_helicase_dom"/>
</dbReference>
<dbReference type="GO" id="GO:0046872">
    <property type="term" value="F:metal ion binding"/>
    <property type="evidence" value="ECO:0007669"/>
    <property type="project" value="UniProtKB-KW"/>
</dbReference>
<dbReference type="NCBIfam" id="TIGR00049">
    <property type="entry name" value="iron-sulfur cluster assembly accessory protein"/>
    <property type="match status" value="1"/>
</dbReference>
<keyword evidence="11" id="KW-0496">Mitochondrion</keyword>
<dbReference type="GO" id="GO:0005524">
    <property type="term" value="F:ATP binding"/>
    <property type="evidence" value="ECO:0007669"/>
    <property type="project" value="UniProtKB-KW"/>
</dbReference>
<evidence type="ECO:0000256" key="7">
    <source>
        <dbReference type="ARBA" id="ARBA00022801"/>
    </source>
</evidence>
<protein>
    <recommendedName>
        <fullName evidence="4">RNA helicase</fullName>
        <ecNumber evidence="4">3.6.4.13</ecNumber>
    </recommendedName>
</protein>
<dbReference type="GO" id="GO:0071013">
    <property type="term" value="C:catalytic step 2 spliceosome"/>
    <property type="evidence" value="ECO:0007669"/>
    <property type="project" value="TreeGrafter"/>
</dbReference>
<dbReference type="InterPro" id="IPR027417">
    <property type="entry name" value="P-loop_NTPase"/>
</dbReference>
<evidence type="ECO:0000313" key="16">
    <source>
        <dbReference type="Proteomes" id="UP000738325"/>
    </source>
</evidence>
<evidence type="ECO:0000256" key="11">
    <source>
        <dbReference type="ARBA" id="ARBA00023128"/>
    </source>
</evidence>
<proteinExistence type="inferred from homology"/>